<proteinExistence type="predicted"/>
<protein>
    <recommendedName>
        <fullName evidence="2">Phage tail protein</fullName>
    </recommendedName>
</protein>
<reference evidence="1" key="1">
    <citation type="submission" date="2024-05" db="EMBL/GenBank/DDBJ databases">
        <authorList>
            <person name="Luo Y.-C."/>
            <person name="Nicholds J."/>
            <person name="Mortimer T."/>
            <person name="Maboni G."/>
        </authorList>
    </citation>
    <scope>NUCLEOTIDE SEQUENCE</scope>
    <source>
        <strain evidence="1">151836</strain>
    </source>
</reference>
<sequence>MLYSASTGGFYSREINGDNIPADAVEITAADHAALLQGQTDGQRIVSDESGRPVLADPIPAIPQAPRIVTRAQGKAALIQAGLWSDVLAYVDTIEDPTQQALARVALDDTTEWRRDSLFLATAAAALGLSDADLDGLFEAAFEIVL</sequence>
<organism evidence="1">
    <name type="scientific">Castellaniella ginsengisoli</name>
    <dbReference type="NCBI Taxonomy" id="546114"/>
    <lineage>
        <taxon>Bacteria</taxon>
        <taxon>Pseudomonadati</taxon>
        <taxon>Pseudomonadota</taxon>
        <taxon>Betaproteobacteria</taxon>
        <taxon>Burkholderiales</taxon>
        <taxon>Alcaligenaceae</taxon>
        <taxon>Castellaniella</taxon>
    </lineage>
</organism>
<dbReference type="AlphaFoldDB" id="A0AB39CY56"/>
<dbReference type="EMBL" id="CP158254">
    <property type="protein sequence ID" value="XDJ46740.1"/>
    <property type="molecule type" value="Genomic_DNA"/>
</dbReference>
<evidence type="ECO:0000313" key="1">
    <source>
        <dbReference type="EMBL" id="XDJ46740.1"/>
    </source>
</evidence>
<evidence type="ECO:0008006" key="2">
    <source>
        <dbReference type="Google" id="ProtNLM"/>
    </source>
</evidence>
<accession>A0AB39CY56</accession>
<dbReference type="RefSeq" id="WP_368639452.1">
    <property type="nucleotide sequence ID" value="NZ_CP158254.1"/>
</dbReference>
<name>A0AB39CY56_9BURK</name>
<gene>
    <name evidence="1" type="ORF">ABRZ04_10455</name>
</gene>